<dbReference type="AlphaFoldDB" id="A0AAV7N5X4"/>
<protein>
    <submittedName>
        <fullName evidence="2">Uncharacterized protein</fullName>
    </submittedName>
</protein>
<evidence type="ECO:0000256" key="1">
    <source>
        <dbReference type="SAM" id="MobiDB-lite"/>
    </source>
</evidence>
<accession>A0AAV7N5X4</accession>
<comment type="caution">
    <text evidence="2">The sequence shown here is derived from an EMBL/GenBank/DDBJ whole genome shotgun (WGS) entry which is preliminary data.</text>
</comment>
<feature type="region of interest" description="Disordered" evidence="1">
    <location>
        <begin position="45"/>
        <end position="80"/>
    </location>
</feature>
<gene>
    <name evidence="2" type="ORF">NDU88_007630</name>
</gene>
<evidence type="ECO:0000313" key="2">
    <source>
        <dbReference type="EMBL" id="KAJ1110275.1"/>
    </source>
</evidence>
<evidence type="ECO:0000313" key="3">
    <source>
        <dbReference type="Proteomes" id="UP001066276"/>
    </source>
</evidence>
<keyword evidence="3" id="KW-1185">Reference proteome</keyword>
<reference evidence="2" key="1">
    <citation type="journal article" date="2022" name="bioRxiv">
        <title>Sequencing and chromosome-scale assembly of the giantPleurodeles waltlgenome.</title>
        <authorList>
            <person name="Brown T."/>
            <person name="Elewa A."/>
            <person name="Iarovenko S."/>
            <person name="Subramanian E."/>
            <person name="Araus A.J."/>
            <person name="Petzold A."/>
            <person name="Susuki M."/>
            <person name="Suzuki K.-i.T."/>
            <person name="Hayashi T."/>
            <person name="Toyoda A."/>
            <person name="Oliveira C."/>
            <person name="Osipova E."/>
            <person name="Leigh N.D."/>
            <person name="Simon A."/>
            <person name="Yun M.H."/>
        </authorList>
    </citation>
    <scope>NUCLEOTIDE SEQUENCE</scope>
    <source>
        <strain evidence="2">20211129_DDA</strain>
        <tissue evidence="2">Liver</tissue>
    </source>
</reference>
<organism evidence="2 3">
    <name type="scientific">Pleurodeles waltl</name>
    <name type="common">Iberian ribbed newt</name>
    <dbReference type="NCBI Taxonomy" id="8319"/>
    <lineage>
        <taxon>Eukaryota</taxon>
        <taxon>Metazoa</taxon>
        <taxon>Chordata</taxon>
        <taxon>Craniata</taxon>
        <taxon>Vertebrata</taxon>
        <taxon>Euteleostomi</taxon>
        <taxon>Amphibia</taxon>
        <taxon>Batrachia</taxon>
        <taxon>Caudata</taxon>
        <taxon>Salamandroidea</taxon>
        <taxon>Salamandridae</taxon>
        <taxon>Pleurodelinae</taxon>
        <taxon>Pleurodeles</taxon>
    </lineage>
</organism>
<dbReference type="EMBL" id="JANPWB010000013">
    <property type="protein sequence ID" value="KAJ1110275.1"/>
    <property type="molecule type" value="Genomic_DNA"/>
</dbReference>
<dbReference type="Proteomes" id="UP001066276">
    <property type="component" value="Chromosome 9"/>
</dbReference>
<proteinExistence type="predicted"/>
<sequence>MARVSGVRAPAFTLEELEKLVHATLRSSRQTGQRLPEEGYLACHRQGRLDAGGPPLTEHPLTEKMGGHSPLEQEDGRGPLGDGLLTLEGCLSHHDPLMYRILAVAYPE</sequence>
<name>A0AAV7N5X4_PLEWA</name>